<evidence type="ECO:0000259" key="11">
    <source>
        <dbReference type="Pfam" id="PF05922"/>
    </source>
</evidence>
<evidence type="ECO:0000256" key="2">
    <source>
        <dbReference type="ARBA" id="ARBA00011073"/>
    </source>
</evidence>
<dbReference type="Pfam" id="PF17766">
    <property type="entry name" value="fn3_6"/>
    <property type="match status" value="1"/>
</dbReference>
<evidence type="ECO:0000256" key="8">
    <source>
        <dbReference type="PIRSR" id="PIRSR615500-1"/>
    </source>
</evidence>
<dbReference type="InterPro" id="IPR034197">
    <property type="entry name" value="Peptidases_S8_3"/>
</dbReference>
<comment type="subcellular location">
    <subcellularLocation>
        <location evidence="1">Secreted</location>
    </subcellularLocation>
</comment>
<evidence type="ECO:0000313" key="13">
    <source>
        <dbReference type="Proteomes" id="UP001652623"/>
    </source>
</evidence>
<dbReference type="InterPro" id="IPR045051">
    <property type="entry name" value="SBT"/>
</dbReference>
<dbReference type="InterPro" id="IPR000209">
    <property type="entry name" value="Peptidase_S8/S53_dom"/>
</dbReference>
<dbReference type="CDD" id="cd02120">
    <property type="entry name" value="PA_subtilisin_like"/>
    <property type="match status" value="1"/>
</dbReference>
<keyword evidence="6 9" id="KW-0378">Hydrolase</keyword>
<evidence type="ECO:0000256" key="7">
    <source>
        <dbReference type="ARBA" id="ARBA00022825"/>
    </source>
</evidence>
<dbReference type="PANTHER" id="PTHR10795">
    <property type="entry name" value="PROPROTEIN CONVERTASE SUBTILISIN/KEXIN"/>
    <property type="match status" value="1"/>
</dbReference>
<dbReference type="AlphaFoldDB" id="A0A6P6FZ44"/>
<feature type="active site" description="Charge relay system" evidence="8 9">
    <location>
        <position position="494"/>
    </location>
</feature>
<dbReference type="GeneID" id="107410885"/>
<evidence type="ECO:0000259" key="10">
    <source>
        <dbReference type="Pfam" id="PF00082"/>
    </source>
</evidence>
<keyword evidence="4 9" id="KW-0645">Protease</keyword>
<evidence type="ECO:0000256" key="5">
    <source>
        <dbReference type="ARBA" id="ARBA00022729"/>
    </source>
</evidence>
<dbReference type="InterPro" id="IPR036852">
    <property type="entry name" value="Peptidase_S8/S53_dom_sf"/>
</dbReference>
<keyword evidence="13" id="KW-1185">Reference proteome</keyword>
<dbReference type="FunCoup" id="A0A6P6FZ44">
    <property type="interactions" value="313"/>
</dbReference>
<feature type="domain" description="Subtilisin-like protease fibronectin type-III" evidence="12">
    <location>
        <begin position="600"/>
        <end position="697"/>
    </location>
</feature>
<dbReference type="SUPFAM" id="SSF52743">
    <property type="entry name" value="Subtilisin-like"/>
    <property type="match status" value="1"/>
</dbReference>
<keyword evidence="5" id="KW-0732">Signal</keyword>
<evidence type="ECO:0000313" key="14">
    <source>
        <dbReference type="RefSeq" id="XP_024926976.2"/>
    </source>
</evidence>
<evidence type="ECO:0000259" key="12">
    <source>
        <dbReference type="Pfam" id="PF17766"/>
    </source>
</evidence>
<name>A0A6P6FZ44_ZIZJJ</name>
<dbReference type="RefSeq" id="XP_024926976.2">
    <property type="nucleotide sequence ID" value="XM_025071208.2"/>
</dbReference>
<dbReference type="PROSITE" id="PS00138">
    <property type="entry name" value="SUBTILASE_SER"/>
    <property type="match status" value="1"/>
</dbReference>
<dbReference type="GO" id="GO:0004252">
    <property type="term" value="F:serine-type endopeptidase activity"/>
    <property type="evidence" value="ECO:0007669"/>
    <property type="project" value="UniProtKB-UniRule"/>
</dbReference>
<proteinExistence type="inferred from homology"/>
<dbReference type="Proteomes" id="UP001652623">
    <property type="component" value="Chromosome 10"/>
</dbReference>
<dbReference type="Pfam" id="PF05922">
    <property type="entry name" value="Inhibitor_I9"/>
    <property type="match status" value="1"/>
</dbReference>
<dbReference type="InterPro" id="IPR037045">
    <property type="entry name" value="S8pro/Inhibitor_I9_sf"/>
</dbReference>
<accession>A0A6P6FZ44</accession>
<reference evidence="14" key="1">
    <citation type="submission" date="2025-08" db="UniProtKB">
        <authorList>
            <consortium name="RefSeq"/>
        </authorList>
    </citation>
    <scope>IDENTIFICATION</scope>
    <source>
        <tissue evidence="14">Seedling</tissue>
    </source>
</reference>
<dbReference type="InterPro" id="IPR023828">
    <property type="entry name" value="Peptidase_S8_Ser-AS"/>
</dbReference>
<feature type="active site" description="Charge relay system" evidence="8 9">
    <location>
        <position position="172"/>
    </location>
</feature>
<dbReference type="PRINTS" id="PR00723">
    <property type="entry name" value="SUBTILISIN"/>
</dbReference>
<organism evidence="13 14">
    <name type="scientific">Ziziphus jujuba</name>
    <name type="common">Chinese jujube</name>
    <name type="synonym">Ziziphus sativa</name>
    <dbReference type="NCBI Taxonomy" id="326968"/>
    <lineage>
        <taxon>Eukaryota</taxon>
        <taxon>Viridiplantae</taxon>
        <taxon>Streptophyta</taxon>
        <taxon>Embryophyta</taxon>
        <taxon>Tracheophyta</taxon>
        <taxon>Spermatophyta</taxon>
        <taxon>Magnoliopsida</taxon>
        <taxon>eudicotyledons</taxon>
        <taxon>Gunneridae</taxon>
        <taxon>Pentapetalae</taxon>
        <taxon>rosids</taxon>
        <taxon>fabids</taxon>
        <taxon>Rosales</taxon>
        <taxon>Rhamnaceae</taxon>
        <taxon>Paliureae</taxon>
        <taxon>Ziziphus</taxon>
    </lineage>
</organism>
<evidence type="ECO:0000256" key="4">
    <source>
        <dbReference type="ARBA" id="ARBA00022670"/>
    </source>
</evidence>
<dbReference type="CDD" id="cd04852">
    <property type="entry name" value="Peptidases_S8_3"/>
    <property type="match status" value="1"/>
</dbReference>
<gene>
    <name evidence="14" type="primary">LOC107410885</name>
</gene>
<dbReference type="Gene3D" id="3.40.50.200">
    <property type="entry name" value="Peptidase S8/S53 domain"/>
    <property type="match status" value="1"/>
</dbReference>
<evidence type="ECO:0000256" key="1">
    <source>
        <dbReference type="ARBA" id="ARBA00004613"/>
    </source>
</evidence>
<dbReference type="InterPro" id="IPR015500">
    <property type="entry name" value="Peptidase_S8_subtilisin-rel"/>
</dbReference>
<protein>
    <submittedName>
        <fullName evidence="14">Subtilisin-like protease SBT4.4 isoform X1</fullName>
    </submittedName>
</protein>
<dbReference type="InParanoid" id="A0A6P6FZ44"/>
<dbReference type="Pfam" id="PF00082">
    <property type="entry name" value="Peptidase_S8"/>
    <property type="match status" value="1"/>
</dbReference>
<keyword evidence="3" id="KW-0964">Secreted</keyword>
<dbReference type="Gene3D" id="3.30.70.80">
    <property type="entry name" value="Peptidase S8 propeptide/proteinase inhibitor I9"/>
    <property type="match status" value="1"/>
</dbReference>
<comment type="similarity">
    <text evidence="2 9">Belongs to the peptidase S8 family.</text>
</comment>
<dbReference type="Gene3D" id="3.50.30.30">
    <property type="match status" value="1"/>
</dbReference>
<evidence type="ECO:0000256" key="3">
    <source>
        <dbReference type="ARBA" id="ARBA00022525"/>
    </source>
</evidence>
<evidence type="ECO:0000256" key="9">
    <source>
        <dbReference type="PROSITE-ProRule" id="PRU01240"/>
    </source>
</evidence>
<dbReference type="GO" id="GO:0005576">
    <property type="term" value="C:extracellular region"/>
    <property type="evidence" value="ECO:0007669"/>
    <property type="project" value="UniProtKB-SubCell"/>
</dbReference>
<dbReference type="InterPro" id="IPR010259">
    <property type="entry name" value="S8pro/Inhibitor_I9"/>
</dbReference>
<evidence type="ECO:0000256" key="6">
    <source>
        <dbReference type="ARBA" id="ARBA00022801"/>
    </source>
</evidence>
<feature type="active site" description="Charge relay system" evidence="8 9">
    <location>
        <position position="112"/>
    </location>
</feature>
<dbReference type="InterPro" id="IPR041469">
    <property type="entry name" value="Subtilisin-like_FN3"/>
</dbReference>
<sequence>MQEYIVYMGSLPDDPVYSPTANHISLLQGILQGGSSVENSLVKSYKRSFNGFAAKLTGTERQRIAEMKGVVSVFPNSNLKLQTTRSWDFIGLNSKTKRNTTAESDVIIGVLDSGIWPESDSFSDEDFGPPPKKWKGVCSGGANFTCNNKIIGARNYQSAEVSIIDARDTIGHGSHTASTAAGNAVKDASFFGIAKGTAKGAVPSARIAVYKVCDVGGCSVESILAGLDDAIADGVDIITISIGGDFSVPYDEDPIAIGAFHGLKKGVLTVNSAGNSGPVDRSVTSVAPWIMSVAASSTDRRIVAKAVLGNGKTLLGNTVNAFTLNGTRFPLVYGAKASNGLCLESEVRTCSQSCLNQTAVKGKILLCDQSPGGGVGNATGIIYFKKVAVDTAFIEQYPSSGLSSEDYTAVQTYYDSSKNPQAKILKSEGVIDSVAPRVASFSSRGPNDITPDILKPDIAAPGIDILAAYSPVATPSSSLDDTRRVKYSIISGTSMACPHVAGSAAYVKSFHPNWSPSAIKSALMTTAWVMNSTQSSDSEFGYGAGHVNPVKAIDPGLVYEITQADYTKFLCGIGYTEERIKLISGDSNNTCPKVSYEPKDLNYPSLAFQIENNGTFKVEFHRRVKNVGLATSTYKAKVAGNPKLDVKVVPGVLSFKSLNEVKTFNVTVRGSAVNKTLLSSSIIWSDGTHSVRSPIVIFN</sequence>
<dbReference type="Gene3D" id="2.60.40.2310">
    <property type="match status" value="1"/>
</dbReference>
<dbReference type="GO" id="GO:0006508">
    <property type="term" value="P:proteolysis"/>
    <property type="evidence" value="ECO:0007669"/>
    <property type="project" value="UniProtKB-KW"/>
</dbReference>
<keyword evidence="7 9" id="KW-0720">Serine protease</keyword>
<feature type="domain" description="Peptidase S8/S53" evidence="10">
    <location>
        <begin position="104"/>
        <end position="543"/>
    </location>
</feature>
<feature type="domain" description="Inhibitor I9" evidence="11">
    <location>
        <begin position="4"/>
        <end position="82"/>
    </location>
</feature>
<dbReference type="PROSITE" id="PS51892">
    <property type="entry name" value="SUBTILASE"/>
    <property type="match status" value="1"/>
</dbReference>
<dbReference type="KEGG" id="zju:107410885"/>